<dbReference type="AlphaFoldDB" id="A0A5B2WJ89"/>
<dbReference type="SUPFAM" id="SSF48239">
    <property type="entry name" value="Terpenoid cyclases/Protein prenyltransferases"/>
    <property type="match status" value="1"/>
</dbReference>
<dbReference type="RefSeq" id="WP_149854853.1">
    <property type="nucleotide sequence ID" value="NZ_VUOB01000086.1"/>
</dbReference>
<dbReference type="EMBL" id="VUOB01000086">
    <property type="protein sequence ID" value="KAA2250978.1"/>
    <property type="molecule type" value="Genomic_DNA"/>
</dbReference>
<sequence>MFRGPRPTRSRVLAGLALAGVLTGAAVVPAAFADTPTTPAAAAAGWLARQLVDGDHFETTADNKNYPDAGLTADAVLAFDSAKVAQDAATKATAWLAKPDTLAGYVGDGAKEFYAGAHAKLALVAQAQGQDPAAFGGRDLLAALRSLQAPSGRLSDRSEYGDYSNGITQAFAVIALQRAGDRPVAAANYLVGTQCQDGGFPLYLEKSPCASDVDTTGFAAQALLAVGNKTAAGKALDWLAAGQKSDGGFGGSGPTSGENANSTGLAAQALRAGGRADAADRASAYLTSLQVGCGDPKTAGAIAYDGKGYVAGNAVRTTAQAVPGLGSAGLDTVSAKGSRAEAPTPNCPATSTSATPTSASTAPTSAGASSAVAVPPATVPTTGGTPAEATPAGNDSAPVNTAATATLADTGVNAGPPLTIGALLILAGAAALVLARRRAGTQG</sequence>
<evidence type="ECO:0000256" key="3">
    <source>
        <dbReference type="SAM" id="SignalP"/>
    </source>
</evidence>
<gene>
    <name evidence="4" type="ORF">F0L68_38455</name>
</gene>
<dbReference type="Proteomes" id="UP000323454">
    <property type="component" value="Unassembled WGS sequence"/>
</dbReference>
<dbReference type="OrthoDB" id="4842970at2"/>
<accession>A0A5B2WJ89</accession>
<keyword evidence="2" id="KW-0812">Transmembrane</keyword>
<dbReference type="PROSITE" id="PS51318">
    <property type="entry name" value="TAT"/>
    <property type="match status" value="1"/>
</dbReference>
<feature type="signal peptide" evidence="3">
    <location>
        <begin position="1"/>
        <end position="33"/>
    </location>
</feature>
<keyword evidence="3" id="KW-0732">Signal</keyword>
<organism evidence="4 5">
    <name type="scientific">Solihabitans fulvus</name>
    <dbReference type="NCBI Taxonomy" id="1892852"/>
    <lineage>
        <taxon>Bacteria</taxon>
        <taxon>Bacillati</taxon>
        <taxon>Actinomycetota</taxon>
        <taxon>Actinomycetes</taxon>
        <taxon>Pseudonocardiales</taxon>
        <taxon>Pseudonocardiaceae</taxon>
        <taxon>Solihabitans</taxon>
    </lineage>
</organism>
<feature type="region of interest" description="Disordered" evidence="1">
    <location>
        <begin position="324"/>
        <end position="398"/>
    </location>
</feature>
<dbReference type="InterPro" id="IPR006311">
    <property type="entry name" value="TAT_signal"/>
</dbReference>
<proteinExistence type="predicted"/>
<keyword evidence="5" id="KW-1185">Reference proteome</keyword>
<keyword evidence="2" id="KW-0472">Membrane</keyword>
<feature type="compositionally biased region" description="Low complexity" evidence="1">
    <location>
        <begin position="342"/>
        <end position="392"/>
    </location>
</feature>
<evidence type="ECO:0000256" key="2">
    <source>
        <dbReference type="SAM" id="Phobius"/>
    </source>
</evidence>
<evidence type="ECO:0000313" key="4">
    <source>
        <dbReference type="EMBL" id="KAA2250978.1"/>
    </source>
</evidence>
<reference evidence="4 5" key="2">
    <citation type="submission" date="2019-09" db="EMBL/GenBank/DDBJ databases">
        <authorList>
            <person name="Jin C."/>
        </authorList>
    </citation>
    <scope>NUCLEOTIDE SEQUENCE [LARGE SCALE GENOMIC DNA]</scope>
    <source>
        <strain evidence="4 5">AN110305</strain>
    </source>
</reference>
<reference evidence="4 5" key="1">
    <citation type="submission" date="2019-09" db="EMBL/GenBank/DDBJ databases">
        <title>Goodfellowia gen. nov., a new genus of the Pseudonocardineae related to Actinoalloteichus, containing Goodfellowia coeruleoviolacea gen. nov., comb. nov. gen. nov., comb. nov.</title>
        <authorList>
            <person name="Labeda D."/>
        </authorList>
    </citation>
    <scope>NUCLEOTIDE SEQUENCE [LARGE SCALE GENOMIC DNA]</scope>
    <source>
        <strain evidence="4 5">AN110305</strain>
    </source>
</reference>
<feature type="transmembrane region" description="Helical" evidence="2">
    <location>
        <begin position="418"/>
        <end position="435"/>
    </location>
</feature>
<name>A0A5B2WJ89_9PSEU</name>
<evidence type="ECO:0000313" key="5">
    <source>
        <dbReference type="Proteomes" id="UP000323454"/>
    </source>
</evidence>
<comment type="caution">
    <text evidence="4">The sequence shown here is derived from an EMBL/GenBank/DDBJ whole genome shotgun (WGS) entry which is preliminary data.</text>
</comment>
<evidence type="ECO:0000256" key="1">
    <source>
        <dbReference type="SAM" id="MobiDB-lite"/>
    </source>
</evidence>
<dbReference type="InterPro" id="IPR008930">
    <property type="entry name" value="Terpenoid_cyclase/PrenylTrfase"/>
</dbReference>
<keyword evidence="2" id="KW-1133">Transmembrane helix</keyword>
<dbReference type="CDD" id="cd00688">
    <property type="entry name" value="ISOPREN_C2_like"/>
    <property type="match status" value="1"/>
</dbReference>
<protein>
    <submittedName>
        <fullName evidence="4">Peptidase</fullName>
    </submittedName>
</protein>
<dbReference type="Gene3D" id="1.50.10.20">
    <property type="match status" value="1"/>
</dbReference>
<feature type="chain" id="PRO_5022706300" evidence="3">
    <location>
        <begin position="34"/>
        <end position="443"/>
    </location>
</feature>